<accession>A0A7V7YEH9</accession>
<organism evidence="2 3">
    <name type="scientific">Stenotrophomonas rhizophila</name>
    <dbReference type="NCBI Taxonomy" id="216778"/>
    <lineage>
        <taxon>Bacteria</taxon>
        <taxon>Pseudomonadati</taxon>
        <taxon>Pseudomonadota</taxon>
        <taxon>Gammaproteobacteria</taxon>
        <taxon>Lysobacterales</taxon>
        <taxon>Lysobacteraceae</taxon>
        <taxon>Stenotrophomonas</taxon>
    </lineage>
</organism>
<sequence>MDMHDPYRAPATAPTAFPVLPAATFAATDVAPYYSPPTLKIAALSLTTLGIYPVYWFWRNWRAIKRETGGDQWPWARALFSPLWSFLCFSDLRNAASNHRRPLAFAPGLLGVAYFLLNFSSRFPNALWLFALFSFVPLLPVNSLLRRYHHDEGMDMRAYDRFGVWHILVVIFGGLFLLIALVGTFVQGATR</sequence>
<proteinExistence type="predicted"/>
<dbReference type="EMBL" id="WELC01000018">
    <property type="protein sequence ID" value="KAB7629428.1"/>
    <property type="molecule type" value="Genomic_DNA"/>
</dbReference>
<evidence type="ECO:0000256" key="1">
    <source>
        <dbReference type="SAM" id="Phobius"/>
    </source>
</evidence>
<feature type="transmembrane region" description="Helical" evidence="1">
    <location>
        <begin position="41"/>
        <end position="58"/>
    </location>
</feature>
<dbReference type="AlphaFoldDB" id="A0A7V7YEH9"/>
<comment type="caution">
    <text evidence="2">The sequence shown here is derived from an EMBL/GenBank/DDBJ whole genome shotgun (WGS) entry which is preliminary data.</text>
</comment>
<feature type="transmembrane region" description="Helical" evidence="1">
    <location>
        <begin position="103"/>
        <end position="120"/>
    </location>
</feature>
<dbReference type="RefSeq" id="WP_152153565.1">
    <property type="nucleotide sequence ID" value="NZ_WELC01000018.1"/>
</dbReference>
<keyword evidence="1" id="KW-0812">Transmembrane</keyword>
<gene>
    <name evidence="2" type="ORF">F9K92_13995</name>
</gene>
<protein>
    <recommendedName>
        <fullName evidence="4">DUF4234 domain-containing protein</fullName>
    </recommendedName>
</protein>
<evidence type="ECO:0000313" key="2">
    <source>
        <dbReference type="EMBL" id="KAB7629428.1"/>
    </source>
</evidence>
<reference evidence="2 3" key="1">
    <citation type="submission" date="2019-10" db="EMBL/GenBank/DDBJ databases">
        <title>Halotolerant bacteria associated to Saharan-endemic halophytes Stipa tenacissima L. and Atriplex halimus L mitigate salt stress and promote growth of tomato plants.</title>
        <authorList>
            <person name="Dif G."/>
        </authorList>
    </citation>
    <scope>NUCLEOTIDE SEQUENCE [LARGE SCALE GENOMIC DNA]</scope>
    <source>
        <strain evidence="2 3">IS26</strain>
    </source>
</reference>
<feature type="transmembrane region" description="Helical" evidence="1">
    <location>
        <begin position="165"/>
        <end position="186"/>
    </location>
</feature>
<keyword evidence="1" id="KW-0472">Membrane</keyword>
<dbReference type="Proteomes" id="UP000449004">
    <property type="component" value="Unassembled WGS sequence"/>
</dbReference>
<keyword evidence="1" id="KW-1133">Transmembrane helix</keyword>
<evidence type="ECO:0008006" key="4">
    <source>
        <dbReference type="Google" id="ProtNLM"/>
    </source>
</evidence>
<feature type="transmembrane region" description="Helical" evidence="1">
    <location>
        <begin position="126"/>
        <end position="145"/>
    </location>
</feature>
<evidence type="ECO:0000313" key="3">
    <source>
        <dbReference type="Proteomes" id="UP000449004"/>
    </source>
</evidence>
<name>A0A7V7YEH9_9GAMM</name>